<protein>
    <submittedName>
        <fullName evidence="2">Uncharacterized protein</fullName>
    </submittedName>
</protein>
<evidence type="ECO:0000313" key="3">
    <source>
        <dbReference type="Proteomes" id="UP001164020"/>
    </source>
</evidence>
<dbReference type="EMBL" id="CP114029">
    <property type="protein sequence ID" value="WAP69784.1"/>
    <property type="molecule type" value="Genomic_DNA"/>
</dbReference>
<gene>
    <name evidence="2" type="ORF">OH818_06175</name>
</gene>
<sequence>MTTADHLAPLLEIMSARIRRQVEASRELDRIARERLELQAALRRYGAAGASIAEACRADDAARLDASVRATVSECVGREVRRQTRLCRSRDPRYDINRHIVVTRLTRWLAGNARWIAVAPNESKLTHLKRRTSDFKRRPRQAKETGSSPPPSKPKHRRSIHSSTKV</sequence>
<dbReference type="Proteomes" id="UP001164020">
    <property type="component" value="Chromosome"/>
</dbReference>
<organism evidence="2 3">
    <name type="scientific">Jiella pelagia</name>
    <dbReference type="NCBI Taxonomy" id="2986949"/>
    <lineage>
        <taxon>Bacteria</taxon>
        <taxon>Pseudomonadati</taxon>
        <taxon>Pseudomonadota</taxon>
        <taxon>Alphaproteobacteria</taxon>
        <taxon>Hyphomicrobiales</taxon>
        <taxon>Aurantimonadaceae</taxon>
        <taxon>Jiella</taxon>
    </lineage>
</organism>
<evidence type="ECO:0000313" key="2">
    <source>
        <dbReference type="EMBL" id="WAP69784.1"/>
    </source>
</evidence>
<name>A0ABY7C418_9HYPH</name>
<accession>A0ABY7C418</accession>
<evidence type="ECO:0000256" key="1">
    <source>
        <dbReference type="SAM" id="MobiDB-lite"/>
    </source>
</evidence>
<reference evidence="2" key="1">
    <citation type="submission" date="2022-12" db="EMBL/GenBank/DDBJ databases">
        <title>Jiella pelagia sp. nov., isolated from phosphonate enriched culture of Northwest Pacific surface seawater.</title>
        <authorList>
            <person name="Shin D.Y."/>
            <person name="Hwang C.Y."/>
        </authorList>
    </citation>
    <scope>NUCLEOTIDE SEQUENCE</scope>
    <source>
        <strain evidence="2">HL-NP1</strain>
    </source>
</reference>
<proteinExistence type="predicted"/>
<feature type="region of interest" description="Disordered" evidence="1">
    <location>
        <begin position="127"/>
        <end position="166"/>
    </location>
</feature>
<keyword evidence="3" id="KW-1185">Reference proteome</keyword>
<dbReference type="RefSeq" id="WP_268882215.1">
    <property type="nucleotide sequence ID" value="NZ_CP114029.1"/>
</dbReference>